<dbReference type="Proteomes" id="UP000765509">
    <property type="component" value="Unassembled WGS sequence"/>
</dbReference>
<comment type="caution">
    <text evidence="1">The sequence shown here is derived from an EMBL/GenBank/DDBJ whole genome shotgun (WGS) entry which is preliminary data.</text>
</comment>
<evidence type="ECO:0000313" key="2">
    <source>
        <dbReference type="Proteomes" id="UP000765509"/>
    </source>
</evidence>
<dbReference type="EMBL" id="AVOT02018172">
    <property type="protein sequence ID" value="MBW0504847.1"/>
    <property type="molecule type" value="Genomic_DNA"/>
</dbReference>
<gene>
    <name evidence="1" type="ORF">O181_044562</name>
</gene>
<organism evidence="1 2">
    <name type="scientific">Austropuccinia psidii MF-1</name>
    <dbReference type="NCBI Taxonomy" id="1389203"/>
    <lineage>
        <taxon>Eukaryota</taxon>
        <taxon>Fungi</taxon>
        <taxon>Dikarya</taxon>
        <taxon>Basidiomycota</taxon>
        <taxon>Pucciniomycotina</taxon>
        <taxon>Pucciniomycetes</taxon>
        <taxon>Pucciniales</taxon>
        <taxon>Sphaerophragmiaceae</taxon>
        <taxon>Austropuccinia</taxon>
    </lineage>
</organism>
<dbReference type="AlphaFoldDB" id="A0A9Q3DMN9"/>
<sequence>MLRRNRPAFAIGEEPLGKIKGRDIALYLYIERPYPPMLRRPPYPATLETSKEIEKHINELLHMDVIRNIGHNEIM</sequence>
<reference evidence="1" key="1">
    <citation type="submission" date="2021-03" db="EMBL/GenBank/DDBJ databases">
        <title>Draft genome sequence of rust myrtle Austropuccinia psidii MF-1, a brazilian biotype.</title>
        <authorList>
            <person name="Quecine M.C."/>
            <person name="Pachon D.M.R."/>
            <person name="Bonatelli M.L."/>
            <person name="Correr F.H."/>
            <person name="Franceschini L.M."/>
            <person name="Leite T.F."/>
            <person name="Margarido G.R.A."/>
            <person name="Almeida C.A."/>
            <person name="Ferrarezi J.A."/>
            <person name="Labate C.A."/>
        </authorList>
    </citation>
    <scope>NUCLEOTIDE SEQUENCE</scope>
    <source>
        <strain evidence="1">MF-1</strain>
    </source>
</reference>
<proteinExistence type="predicted"/>
<protein>
    <submittedName>
        <fullName evidence="1">Uncharacterized protein</fullName>
    </submittedName>
</protein>
<name>A0A9Q3DMN9_9BASI</name>
<accession>A0A9Q3DMN9</accession>
<evidence type="ECO:0000313" key="1">
    <source>
        <dbReference type="EMBL" id="MBW0504847.1"/>
    </source>
</evidence>
<keyword evidence="2" id="KW-1185">Reference proteome</keyword>